<keyword evidence="1" id="KW-0732">Signal</keyword>
<dbReference type="CDD" id="cd00104">
    <property type="entry name" value="KAZAL_FS"/>
    <property type="match status" value="1"/>
</dbReference>
<dbReference type="PROSITE" id="PS51465">
    <property type="entry name" value="KAZAL_2"/>
    <property type="match status" value="1"/>
</dbReference>
<dbReference type="InterPro" id="IPR036058">
    <property type="entry name" value="Kazal_dom_sf"/>
</dbReference>
<feature type="signal peptide" evidence="1">
    <location>
        <begin position="1"/>
        <end position="21"/>
    </location>
</feature>
<dbReference type="SMART" id="SM00280">
    <property type="entry name" value="KAZAL"/>
    <property type="match status" value="1"/>
</dbReference>
<organism evidence="3 4">
    <name type="scientific">Hypothenemus hampei</name>
    <name type="common">Coffee berry borer</name>
    <dbReference type="NCBI Taxonomy" id="57062"/>
    <lineage>
        <taxon>Eukaryota</taxon>
        <taxon>Metazoa</taxon>
        <taxon>Ecdysozoa</taxon>
        <taxon>Arthropoda</taxon>
        <taxon>Hexapoda</taxon>
        <taxon>Insecta</taxon>
        <taxon>Pterygota</taxon>
        <taxon>Neoptera</taxon>
        <taxon>Endopterygota</taxon>
        <taxon>Coleoptera</taxon>
        <taxon>Polyphaga</taxon>
        <taxon>Cucujiformia</taxon>
        <taxon>Curculionidae</taxon>
        <taxon>Scolytinae</taxon>
        <taxon>Hypothenemus</taxon>
    </lineage>
</organism>
<accession>A0ABD1ELB4</accession>
<dbReference type="SUPFAM" id="SSF100895">
    <property type="entry name" value="Kazal-type serine protease inhibitors"/>
    <property type="match status" value="1"/>
</dbReference>
<evidence type="ECO:0000313" key="4">
    <source>
        <dbReference type="Proteomes" id="UP001566132"/>
    </source>
</evidence>
<proteinExistence type="predicted"/>
<name>A0ABD1ELB4_HYPHA</name>
<dbReference type="Pfam" id="PF00050">
    <property type="entry name" value="Kazal_1"/>
    <property type="match status" value="1"/>
</dbReference>
<evidence type="ECO:0000259" key="2">
    <source>
        <dbReference type="PROSITE" id="PS51465"/>
    </source>
</evidence>
<dbReference type="AlphaFoldDB" id="A0ABD1ELB4"/>
<reference evidence="3 4" key="1">
    <citation type="submission" date="2024-05" db="EMBL/GenBank/DDBJ databases">
        <title>Genetic variation in Jamaican populations of the coffee berry borer (Hypothenemus hampei).</title>
        <authorList>
            <person name="Errbii M."/>
            <person name="Myrie A."/>
        </authorList>
    </citation>
    <scope>NUCLEOTIDE SEQUENCE [LARGE SCALE GENOMIC DNA]</scope>
    <source>
        <strain evidence="3">JA-Hopewell-2020-01-JO</strain>
        <tissue evidence="3">Whole body</tissue>
    </source>
</reference>
<evidence type="ECO:0000256" key="1">
    <source>
        <dbReference type="SAM" id="SignalP"/>
    </source>
</evidence>
<evidence type="ECO:0000313" key="3">
    <source>
        <dbReference type="EMBL" id="KAL1497290.1"/>
    </source>
</evidence>
<protein>
    <recommendedName>
        <fullName evidence="2">Kazal-like domain-containing protein</fullName>
    </recommendedName>
</protein>
<feature type="domain" description="Kazal-like" evidence="2">
    <location>
        <begin position="24"/>
        <end position="78"/>
    </location>
</feature>
<dbReference type="Proteomes" id="UP001566132">
    <property type="component" value="Unassembled WGS sequence"/>
</dbReference>
<dbReference type="Gene3D" id="3.30.60.30">
    <property type="match status" value="1"/>
</dbReference>
<comment type="caution">
    <text evidence="3">The sequence shown here is derived from an EMBL/GenBank/DDBJ whole genome shotgun (WGS) entry which is preliminary data.</text>
</comment>
<keyword evidence="4" id="KW-1185">Reference proteome</keyword>
<gene>
    <name evidence="3" type="ORF">ABEB36_008280</name>
</gene>
<dbReference type="PROSITE" id="PS00282">
    <property type="entry name" value="KAZAL_1"/>
    <property type="match status" value="1"/>
</dbReference>
<dbReference type="InterPro" id="IPR002350">
    <property type="entry name" value="Kazal_dom"/>
</dbReference>
<sequence length="106" mass="12146">MKTFLVLTIFFIFCCWTTVYAVRSPISDTCICPRIYSPICASNRKTYANSCLMKCESNHLIARGLQPLTILSFSSCEEDPVIGAISRIVKEQRFNHRYTNQNNLDI</sequence>
<feature type="chain" id="PRO_5044788184" description="Kazal-like domain-containing protein" evidence="1">
    <location>
        <begin position="22"/>
        <end position="106"/>
    </location>
</feature>
<dbReference type="EMBL" id="JBDJPC010000006">
    <property type="protein sequence ID" value="KAL1497290.1"/>
    <property type="molecule type" value="Genomic_DNA"/>
</dbReference>